<dbReference type="Gene3D" id="6.10.250.730">
    <property type="match status" value="1"/>
</dbReference>
<accession>A0A4R5UM81</accession>
<reference evidence="1 2" key="1">
    <citation type="submission" date="2019-03" db="EMBL/GenBank/DDBJ databases">
        <title>Rhizobium sp. nov., an bacterium isolated from biocrust in Mu Us Desert.</title>
        <authorList>
            <person name="Lixiong L."/>
        </authorList>
    </citation>
    <scope>NUCLEOTIDE SEQUENCE [LARGE SCALE GENOMIC DNA]</scope>
    <source>
        <strain evidence="1 2">SPY-1</strain>
    </source>
</reference>
<dbReference type="InterPro" id="IPR010385">
    <property type="entry name" value="DUF982"/>
</dbReference>
<protein>
    <submittedName>
        <fullName evidence="1">DUF982 domain-containing protein</fullName>
    </submittedName>
</protein>
<dbReference type="RefSeq" id="WP_133314287.1">
    <property type="nucleotide sequence ID" value="NZ_SMTL01000001.1"/>
</dbReference>
<dbReference type="EMBL" id="SMTL01000001">
    <property type="protein sequence ID" value="TDK38838.1"/>
    <property type="molecule type" value="Genomic_DNA"/>
</dbReference>
<evidence type="ECO:0000313" key="2">
    <source>
        <dbReference type="Proteomes" id="UP000295238"/>
    </source>
</evidence>
<evidence type="ECO:0000313" key="1">
    <source>
        <dbReference type="EMBL" id="TDK38838.1"/>
    </source>
</evidence>
<dbReference type="OrthoDB" id="8289987at2"/>
<proteinExistence type="predicted"/>
<dbReference type="Pfam" id="PF06169">
    <property type="entry name" value="DUF982"/>
    <property type="match status" value="1"/>
</dbReference>
<name>A0A4R5UM81_9HYPH</name>
<gene>
    <name evidence="1" type="ORF">E2F50_01455</name>
</gene>
<sequence length="80" mass="9122">MPQPNWQEPVRVAFGPRGMEVINSPSEALVLLTDRWPDMRGMHFVKARSVCRAALDGRRSPEEARQHFEQAVSEAQLHVN</sequence>
<organism evidence="1 2">
    <name type="scientific">Rhizobium deserti</name>
    <dbReference type="NCBI Taxonomy" id="2547961"/>
    <lineage>
        <taxon>Bacteria</taxon>
        <taxon>Pseudomonadati</taxon>
        <taxon>Pseudomonadota</taxon>
        <taxon>Alphaproteobacteria</taxon>
        <taxon>Hyphomicrobiales</taxon>
        <taxon>Rhizobiaceae</taxon>
        <taxon>Rhizobium/Agrobacterium group</taxon>
        <taxon>Rhizobium</taxon>
    </lineage>
</organism>
<comment type="caution">
    <text evidence="1">The sequence shown here is derived from an EMBL/GenBank/DDBJ whole genome shotgun (WGS) entry which is preliminary data.</text>
</comment>
<dbReference type="AlphaFoldDB" id="A0A4R5UM81"/>
<keyword evidence="2" id="KW-1185">Reference proteome</keyword>
<dbReference type="Proteomes" id="UP000295238">
    <property type="component" value="Unassembled WGS sequence"/>
</dbReference>